<organism evidence="1">
    <name type="scientific">freshwater metagenome</name>
    <dbReference type="NCBI Taxonomy" id="449393"/>
    <lineage>
        <taxon>unclassified sequences</taxon>
        <taxon>metagenomes</taxon>
        <taxon>ecological metagenomes</taxon>
    </lineage>
</organism>
<evidence type="ECO:0000313" key="1">
    <source>
        <dbReference type="EMBL" id="CAB4853701.1"/>
    </source>
</evidence>
<gene>
    <name evidence="1" type="ORF">UFOPK3267_03238</name>
</gene>
<reference evidence="1" key="1">
    <citation type="submission" date="2020-05" db="EMBL/GenBank/DDBJ databases">
        <authorList>
            <person name="Chiriac C."/>
            <person name="Salcher M."/>
            <person name="Ghai R."/>
            <person name="Kavagutti S V."/>
        </authorList>
    </citation>
    <scope>NUCLEOTIDE SEQUENCE</scope>
</reference>
<dbReference type="AlphaFoldDB" id="A0A6J7C8P9"/>
<name>A0A6J7C8P9_9ZZZZ</name>
<sequence>MSVMSATVGRPAPVATEAMLCASSRALGSVGMNAPLPHLTSIARPSSPAASFFDRIDAVISPMLSTVAVTSRMPYSRLSAGARSAV</sequence>
<accession>A0A6J7C8P9</accession>
<protein>
    <submittedName>
        <fullName evidence="1">Unannotated protein</fullName>
    </submittedName>
</protein>
<proteinExistence type="predicted"/>
<dbReference type="EMBL" id="CAFBIY010000314">
    <property type="protein sequence ID" value="CAB4853701.1"/>
    <property type="molecule type" value="Genomic_DNA"/>
</dbReference>